<keyword evidence="12" id="KW-1185">Reference proteome</keyword>
<reference evidence="11 12" key="1">
    <citation type="journal article" date="2011" name="Stand. Genomic Sci.">
        <title>Complete genome sequence of Rhodospirillum rubrum type strain (S1).</title>
        <authorList>
            <person name="Munk A.C."/>
            <person name="Copeland A."/>
            <person name="Lucas S."/>
            <person name="Lapidus A."/>
            <person name="Del Rio T.G."/>
            <person name="Barry K."/>
            <person name="Detter J.C."/>
            <person name="Hammon N."/>
            <person name="Israni S."/>
            <person name="Pitluck S."/>
            <person name="Brettin T."/>
            <person name="Bruce D."/>
            <person name="Han C."/>
            <person name="Tapia R."/>
            <person name="Gilna P."/>
            <person name="Schmutz J."/>
            <person name="Larimer F."/>
            <person name="Land M."/>
            <person name="Kyrpides N.C."/>
            <person name="Mavromatis K."/>
            <person name="Richardson P."/>
            <person name="Rohde M."/>
            <person name="Goker M."/>
            <person name="Klenk H.P."/>
            <person name="Zhang Y."/>
            <person name="Roberts G.P."/>
            <person name="Reslewic S."/>
            <person name="Schwartz D.C."/>
        </authorList>
    </citation>
    <scope>NUCLEOTIDE SEQUENCE [LARGE SCALE GENOMIC DNA]</scope>
    <source>
        <strain evidence="12">ATCC 11170 / ATH 1.1.1 / DSM 467 / LMG 4362 / NCIMB 8255 / S1</strain>
    </source>
</reference>
<dbReference type="Proteomes" id="UP000001929">
    <property type="component" value="Chromosome"/>
</dbReference>
<dbReference type="EnsemblBacteria" id="ABC21940">
    <property type="protein sequence ID" value="ABC21940"/>
    <property type="gene ID" value="Rru_A1139"/>
</dbReference>
<evidence type="ECO:0000256" key="6">
    <source>
        <dbReference type="ARBA" id="ARBA00023008"/>
    </source>
</evidence>
<dbReference type="NCBIfam" id="TIGR02375">
    <property type="entry name" value="pseudoazurin"/>
    <property type="match status" value="1"/>
</dbReference>
<keyword evidence="3 8" id="KW-0479">Metal-binding</keyword>
<dbReference type="GO" id="GO:0042597">
    <property type="term" value="C:periplasmic space"/>
    <property type="evidence" value="ECO:0007669"/>
    <property type="project" value="UniProtKB-SubCell"/>
</dbReference>
<feature type="binding site" evidence="8">
    <location>
        <position position="62"/>
    </location>
    <ligand>
        <name>Cu cation</name>
        <dbReference type="ChEBI" id="CHEBI:23378"/>
    </ligand>
</feature>
<dbReference type="EMBL" id="CP000230">
    <property type="protein sequence ID" value="ABC21940.1"/>
    <property type="molecule type" value="Genomic_DNA"/>
</dbReference>
<name>Q2RVA5_RHORT</name>
<dbReference type="InterPro" id="IPR000923">
    <property type="entry name" value="BlueCu_1"/>
</dbReference>
<protein>
    <recommendedName>
        <fullName evidence="7">Pseudoazurin</fullName>
    </recommendedName>
</protein>
<dbReference type="Pfam" id="PF00127">
    <property type="entry name" value="Copper-bind"/>
    <property type="match status" value="1"/>
</dbReference>
<dbReference type="InterPro" id="IPR012745">
    <property type="entry name" value="Pseudoazurin"/>
</dbReference>
<dbReference type="eggNOG" id="COG3794">
    <property type="taxonomic scope" value="Bacteria"/>
</dbReference>
<evidence type="ECO:0000256" key="9">
    <source>
        <dbReference type="SAM" id="SignalP"/>
    </source>
</evidence>
<evidence type="ECO:0000256" key="8">
    <source>
        <dbReference type="PIRSR" id="PIRSR602386-1"/>
    </source>
</evidence>
<evidence type="ECO:0000256" key="5">
    <source>
        <dbReference type="ARBA" id="ARBA00022982"/>
    </source>
</evidence>
<evidence type="ECO:0000313" key="12">
    <source>
        <dbReference type="Proteomes" id="UP000001929"/>
    </source>
</evidence>
<evidence type="ECO:0000259" key="10">
    <source>
        <dbReference type="Pfam" id="PF00127"/>
    </source>
</evidence>
<keyword evidence="5" id="KW-0249">Electron transport</keyword>
<evidence type="ECO:0000256" key="7">
    <source>
        <dbReference type="NCBIfam" id="TIGR02375"/>
    </source>
</evidence>
<feature type="binding site" evidence="8">
    <location>
        <position position="100"/>
    </location>
    <ligand>
        <name>Cu cation</name>
        <dbReference type="ChEBI" id="CHEBI:23378"/>
    </ligand>
</feature>
<dbReference type="STRING" id="269796.Rru_A1139"/>
<sequence length="150" mass="15931">MMLRRSALIACLCLLGVVPAQAETFDVKMLTRGVHGSMVFEPEDITLAPGDTLRFLPSDRSHNAASIPSMLPAGAVAFKGKIDQETSVTFDVPGVYGIKCSPHFAMGMVMLVRVGAGSPAEITLPADLPERARTRFEEIIERSGAAGSKG</sequence>
<keyword evidence="4" id="KW-0574">Periplasm</keyword>
<comment type="cofactor">
    <cofactor evidence="8">
        <name>Cu cation</name>
        <dbReference type="ChEBI" id="CHEBI:23378"/>
    </cofactor>
    <text evidence="8">Binds 1 copper ion per subunit.</text>
</comment>
<dbReference type="PhylomeDB" id="Q2RVA5"/>
<evidence type="ECO:0000313" key="11">
    <source>
        <dbReference type="EMBL" id="ABC21940.1"/>
    </source>
</evidence>
<feature type="chain" id="PRO_5004214849" description="Pseudoazurin" evidence="9">
    <location>
        <begin position="23"/>
        <end position="150"/>
    </location>
</feature>
<feature type="signal peptide" evidence="9">
    <location>
        <begin position="1"/>
        <end position="22"/>
    </location>
</feature>
<feature type="domain" description="Blue (type 1) copper" evidence="10">
    <location>
        <begin position="28"/>
        <end position="114"/>
    </location>
</feature>
<dbReference type="GO" id="GO:0009055">
    <property type="term" value="F:electron transfer activity"/>
    <property type="evidence" value="ECO:0007669"/>
    <property type="project" value="InterPro"/>
</dbReference>
<feature type="binding site" evidence="8">
    <location>
        <position position="108"/>
    </location>
    <ligand>
        <name>Cu cation</name>
        <dbReference type="ChEBI" id="CHEBI:23378"/>
    </ligand>
</feature>
<dbReference type="PRINTS" id="PR00156">
    <property type="entry name" value="COPPERBLUE"/>
</dbReference>
<dbReference type="HOGENOM" id="CLU_124330_0_0_5"/>
<feature type="binding site" evidence="8">
    <location>
        <position position="103"/>
    </location>
    <ligand>
        <name>Cu cation</name>
        <dbReference type="ChEBI" id="CHEBI:23378"/>
    </ligand>
</feature>
<gene>
    <name evidence="11" type="ordered locus">Rru_A1139</name>
</gene>
<organism evidence="11 12">
    <name type="scientific">Rhodospirillum rubrum (strain ATCC 11170 / ATH 1.1.1 / DSM 467 / LMG 4362 / NCIMB 8255 / S1)</name>
    <dbReference type="NCBI Taxonomy" id="269796"/>
    <lineage>
        <taxon>Bacteria</taxon>
        <taxon>Pseudomonadati</taxon>
        <taxon>Pseudomonadota</taxon>
        <taxon>Alphaproteobacteria</taxon>
        <taxon>Rhodospirillales</taxon>
        <taxon>Rhodospirillaceae</taxon>
        <taxon>Rhodospirillum</taxon>
    </lineage>
</organism>
<proteinExistence type="predicted"/>
<keyword evidence="9" id="KW-0732">Signal</keyword>
<dbReference type="PATRIC" id="fig|269796.9.peg.1199"/>
<dbReference type="Gene3D" id="2.60.40.420">
    <property type="entry name" value="Cupredoxins - blue copper proteins"/>
    <property type="match status" value="1"/>
</dbReference>
<dbReference type="InterPro" id="IPR002386">
    <property type="entry name" value="Amicyanin/Pseudoazurin"/>
</dbReference>
<comment type="subcellular location">
    <subcellularLocation>
        <location evidence="1">Periplasm</location>
    </subcellularLocation>
</comment>
<dbReference type="RefSeq" id="WP_011388894.1">
    <property type="nucleotide sequence ID" value="NC_007643.1"/>
</dbReference>
<dbReference type="GO" id="GO:0005507">
    <property type="term" value="F:copper ion binding"/>
    <property type="evidence" value="ECO:0007669"/>
    <property type="project" value="UniProtKB-UniRule"/>
</dbReference>
<dbReference type="CDD" id="cd04218">
    <property type="entry name" value="Pseudoazurin"/>
    <property type="match status" value="1"/>
</dbReference>
<accession>Q2RVA5</accession>
<dbReference type="PRINTS" id="PR00155">
    <property type="entry name" value="AMICYANIN"/>
</dbReference>
<dbReference type="SUPFAM" id="SSF49503">
    <property type="entry name" value="Cupredoxins"/>
    <property type="match status" value="1"/>
</dbReference>
<dbReference type="KEGG" id="rru:Rru_A1139"/>
<keyword evidence="2" id="KW-0813">Transport</keyword>
<dbReference type="InterPro" id="IPR001235">
    <property type="entry name" value="Copper_blue_Plastocyanin"/>
</dbReference>
<keyword evidence="6 8" id="KW-0186">Copper</keyword>
<evidence type="ECO:0000256" key="2">
    <source>
        <dbReference type="ARBA" id="ARBA00022448"/>
    </source>
</evidence>
<evidence type="ECO:0000256" key="4">
    <source>
        <dbReference type="ARBA" id="ARBA00022764"/>
    </source>
</evidence>
<dbReference type="AlphaFoldDB" id="Q2RVA5"/>
<evidence type="ECO:0000256" key="3">
    <source>
        <dbReference type="ARBA" id="ARBA00022723"/>
    </source>
</evidence>
<evidence type="ECO:0000256" key="1">
    <source>
        <dbReference type="ARBA" id="ARBA00004418"/>
    </source>
</evidence>
<dbReference type="InterPro" id="IPR008972">
    <property type="entry name" value="Cupredoxin"/>
</dbReference>